<dbReference type="Pfam" id="PF03176">
    <property type="entry name" value="MMPL"/>
    <property type="match status" value="2"/>
</dbReference>
<dbReference type="Proteomes" id="UP000187486">
    <property type="component" value="Unassembled WGS sequence"/>
</dbReference>
<evidence type="ECO:0000256" key="2">
    <source>
        <dbReference type="ARBA" id="ARBA00010157"/>
    </source>
</evidence>
<feature type="transmembrane region" description="Helical" evidence="7">
    <location>
        <begin position="279"/>
        <end position="300"/>
    </location>
</feature>
<feature type="transmembrane region" description="Helical" evidence="7">
    <location>
        <begin position="521"/>
        <end position="543"/>
    </location>
</feature>
<feature type="transmembrane region" description="Helical" evidence="7">
    <location>
        <begin position="306"/>
        <end position="327"/>
    </location>
</feature>
<feature type="transmembrane region" description="Helical" evidence="7">
    <location>
        <begin position="548"/>
        <end position="566"/>
    </location>
</feature>
<dbReference type="Gene3D" id="1.20.1640.10">
    <property type="entry name" value="Multidrug efflux transporter AcrB transmembrane domain"/>
    <property type="match status" value="2"/>
</dbReference>
<keyword evidence="4 7" id="KW-0812">Transmembrane</keyword>
<feature type="domain" description="SSD" evidence="8">
    <location>
        <begin position="198"/>
        <end position="329"/>
    </location>
</feature>
<feature type="transmembrane region" description="Helical" evidence="7">
    <location>
        <begin position="586"/>
        <end position="608"/>
    </location>
</feature>
<protein>
    <recommendedName>
        <fullName evidence="8">SSD domain-containing protein</fullName>
    </recommendedName>
</protein>
<dbReference type="GO" id="GO:0005886">
    <property type="term" value="C:plasma membrane"/>
    <property type="evidence" value="ECO:0007669"/>
    <property type="project" value="UniProtKB-SubCell"/>
</dbReference>
<keyword evidence="6 7" id="KW-0472">Membrane</keyword>
<evidence type="ECO:0000256" key="1">
    <source>
        <dbReference type="ARBA" id="ARBA00004651"/>
    </source>
</evidence>
<dbReference type="AlphaFoldDB" id="A0A1R0KUR2"/>
<keyword evidence="10" id="KW-1185">Reference proteome</keyword>
<dbReference type="InterPro" id="IPR000731">
    <property type="entry name" value="SSD"/>
</dbReference>
<name>A0A1R0KUR2_9PSEU</name>
<evidence type="ECO:0000259" key="8">
    <source>
        <dbReference type="PROSITE" id="PS50156"/>
    </source>
</evidence>
<dbReference type="EMBL" id="MQUQ01000006">
    <property type="protein sequence ID" value="OLZ52380.1"/>
    <property type="molecule type" value="Genomic_DNA"/>
</dbReference>
<dbReference type="PANTHER" id="PTHR33406:SF11">
    <property type="entry name" value="MEMBRANE PROTEIN SCO6666-RELATED"/>
    <property type="match status" value="1"/>
</dbReference>
<dbReference type="PANTHER" id="PTHR33406">
    <property type="entry name" value="MEMBRANE PROTEIN MJ1562-RELATED"/>
    <property type="match status" value="1"/>
</dbReference>
<keyword evidence="3" id="KW-1003">Cell membrane</keyword>
<evidence type="ECO:0000256" key="5">
    <source>
        <dbReference type="ARBA" id="ARBA00022989"/>
    </source>
</evidence>
<evidence type="ECO:0000256" key="6">
    <source>
        <dbReference type="ARBA" id="ARBA00023136"/>
    </source>
</evidence>
<evidence type="ECO:0000256" key="7">
    <source>
        <dbReference type="SAM" id="Phobius"/>
    </source>
</evidence>
<feature type="transmembrane region" description="Helical" evidence="7">
    <location>
        <begin position="175"/>
        <end position="194"/>
    </location>
</feature>
<feature type="transmembrane region" description="Helical" evidence="7">
    <location>
        <begin position="366"/>
        <end position="389"/>
    </location>
</feature>
<comment type="similarity">
    <text evidence="2">Belongs to the resistance-nodulation-cell division (RND) (TC 2.A.6) family. MmpL subfamily.</text>
</comment>
<dbReference type="SUPFAM" id="SSF82866">
    <property type="entry name" value="Multidrug efflux transporter AcrB transmembrane domain"/>
    <property type="match status" value="2"/>
</dbReference>
<dbReference type="InterPro" id="IPR004869">
    <property type="entry name" value="MMPL_dom"/>
</dbReference>
<dbReference type="InterPro" id="IPR050545">
    <property type="entry name" value="Mycobact_MmpL"/>
</dbReference>
<dbReference type="OrthoDB" id="7051771at2"/>
<evidence type="ECO:0000256" key="4">
    <source>
        <dbReference type="ARBA" id="ARBA00022692"/>
    </source>
</evidence>
<dbReference type="STRING" id="76021.BS329_13720"/>
<comment type="caution">
    <text evidence="9">The sequence shown here is derived from an EMBL/GenBank/DDBJ whole genome shotgun (WGS) entry which is preliminary data.</text>
</comment>
<evidence type="ECO:0000313" key="10">
    <source>
        <dbReference type="Proteomes" id="UP000187486"/>
    </source>
</evidence>
<feature type="transmembrane region" description="Helical" evidence="7">
    <location>
        <begin position="201"/>
        <end position="224"/>
    </location>
</feature>
<keyword evidence="5 7" id="KW-1133">Transmembrane helix</keyword>
<gene>
    <name evidence="9" type="ORF">BS329_13720</name>
</gene>
<evidence type="ECO:0000313" key="9">
    <source>
        <dbReference type="EMBL" id="OLZ52380.1"/>
    </source>
</evidence>
<accession>A0A1R0KUR2</accession>
<reference evidence="9 10" key="1">
    <citation type="submission" date="2016-01" db="EMBL/GenBank/DDBJ databases">
        <title>Amycolatopsis coloradensis genome sequencing and assembly.</title>
        <authorList>
            <person name="Mayilraj S."/>
        </authorList>
    </citation>
    <scope>NUCLEOTIDE SEQUENCE [LARGE SCALE GENOMIC DNA]</scope>
    <source>
        <strain evidence="9 10">DSM 44225</strain>
    </source>
</reference>
<feature type="transmembrane region" description="Helical" evidence="7">
    <location>
        <begin position="634"/>
        <end position="654"/>
    </location>
</feature>
<feature type="transmembrane region" description="Helical" evidence="7">
    <location>
        <begin position="660"/>
        <end position="679"/>
    </location>
</feature>
<dbReference type="PROSITE" id="PS50156">
    <property type="entry name" value="SSD"/>
    <property type="match status" value="1"/>
</dbReference>
<proteinExistence type="inferred from homology"/>
<organism evidence="9 10">
    <name type="scientific">Amycolatopsis coloradensis</name>
    <dbReference type="NCBI Taxonomy" id="76021"/>
    <lineage>
        <taxon>Bacteria</taxon>
        <taxon>Bacillati</taxon>
        <taxon>Actinomycetota</taxon>
        <taxon>Actinomycetes</taxon>
        <taxon>Pseudonocardiales</taxon>
        <taxon>Pseudonocardiaceae</taxon>
        <taxon>Amycolatopsis</taxon>
    </lineage>
</organism>
<comment type="subcellular location">
    <subcellularLocation>
        <location evidence="1">Cell membrane</location>
        <topology evidence="1">Multi-pass membrane protein</topology>
    </subcellularLocation>
</comment>
<sequence length="724" mass="77130">MFSAIGEFAARRRRLVAIGSVLFFIFASIWGAGVFGALSTGAGFEDPSSESARADAVLAGPLGRKTADLVVLYEHPTLTVDQPEFADAVRSAVGTVPPGAVVSLDTFWTSNDPAFVSEDRHATYATIQLPSTDEYERVDQFEAIEPGLTSPVLQTRFGGLTAMTDQVNERNTSDLVRAEMISIPILLVLMLVVFRTVVAAALPLAVAVFVAMGSFVVVRVVTMFTNVSSFAVNVITILALGLAIDYGLLMVSRFREQLAAGSSLDEAVRITSATAGRTVMISGLTAAASFGCLTLFPAQFLNSMGYAGIAVVLFAVLGSLLLMPALLRIAGHRIDSLRVPLPWRTRPDSTEGRWSRVARLVMKRPVVATALIVAALLGLGAPVLSANWARPGDWVLPPGADARTVTERMANDFKQDPARLMTVVVRTPGPATDPATKPALDTYADKLAAVPGITGAAVTGTVDDLARVTLHYSMDPQAREARAMVDGLHAVRPPDGATALVTGMPASRFGIVEMISSRLPWVILFIALLSFVVMFLAFGSVLLPIKAIVLNLLSLSAAFGVIKVIFQDGFLHDFLGFVPIGAVDVNFPVFIVAIAFGLAMDYEVFLLARIKERWDRTGDVDESIAAGVQQNSRIVSGAVLLMLVVIGGFVLASVTLMKMIGVGLVVAILVDATVVRGLLVPASMKLLGKWAWWAPGPMARWWERHGLPENTGSEPAKPHTSASV</sequence>
<evidence type="ECO:0000256" key="3">
    <source>
        <dbReference type="ARBA" id="ARBA00022475"/>
    </source>
</evidence>
<feature type="transmembrane region" description="Helical" evidence="7">
    <location>
        <begin position="230"/>
        <end position="249"/>
    </location>
</feature>